<dbReference type="SUPFAM" id="SSF63520">
    <property type="entry name" value="PTS-regulatory domain, PRD"/>
    <property type="match status" value="1"/>
</dbReference>
<proteinExistence type="predicted"/>
<dbReference type="KEGG" id="vta:A0439"/>
<keyword evidence="2" id="KW-1185">Reference proteome</keyword>
<accession>A0A2N8Z926</accession>
<protein>
    <submittedName>
        <fullName evidence="1">Uncharacterized protein</fullName>
    </submittedName>
</protein>
<evidence type="ECO:0000313" key="1">
    <source>
        <dbReference type="EMBL" id="SON48418.1"/>
    </source>
</evidence>
<dbReference type="AlphaFoldDB" id="A0A2N8Z926"/>
<organism evidence="1 2">
    <name type="scientific">Vibrio tapetis subsp. tapetis</name>
    <dbReference type="NCBI Taxonomy" id="1671868"/>
    <lineage>
        <taxon>Bacteria</taxon>
        <taxon>Pseudomonadati</taxon>
        <taxon>Pseudomonadota</taxon>
        <taxon>Gammaproteobacteria</taxon>
        <taxon>Vibrionales</taxon>
        <taxon>Vibrionaceae</taxon>
        <taxon>Vibrio</taxon>
    </lineage>
</organism>
<dbReference type="InterPro" id="IPR036634">
    <property type="entry name" value="PRD_sf"/>
</dbReference>
<dbReference type="RefSeq" id="WP_102521291.1">
    <property type="nucleotide sequence ID" value="NZ_LT960611.1"/>
</dbReference>
<sequence length="123" mass="13716">MMQQRLSILAENAVISQASYQASIAAAALIETEFNLTPDNEQFQMLVTHLARATDRILLESPIEEGLDDDIWQEIVESAQFDALQALNTKVLSLYGIEQAPQTENSFLVSNLFAISQLTDDDR</sequence>
<gene>
    <name evidence="1" type="ORF">VTAP4600_A0439</name>
</gene>
<dbReference type="EMBL" id="LT960611">
    <property type="protein sequence ID" value="SON48418.1"/>
    <property type="molecule type" value="Genomic_DNA"/>
</dbReference>
<dbReference type="OrthoDB" id="6447514at2"/>
<reference evidence="1 2" key="1">
    <citation type="submission" date="2017-10" db="EMBL/GenBank/DDBJ databases">
        <authorList>
            <person name="Banno H."/>
            <person name="Chua N.-H."/>
        </authorList>
    </citation>
    <scope>NUCLEOTIDE SEQUENCE [LARGE SCALE GENOMIC DNA]</scope>
    <source>
        <strain evidence="1">Vibrio tapetis CECT4600</strain>
    </source>
</reference>
<name>A0A2N8Z926_9VIBR</name>
<dbReference type="Proteomes" id="UP000235828">
    <property type="component" value="Chromosome A"/>
</dbReference>
<evidence type="ECO:0000313" key="2">
    <source>
        <dbReference type="Proteomes" id="UP000235828"/>
    </source>
</evidence>
<dbReference type="GO" id="GO:0006355">
    <property type="term" value="P:regulation of DNA-templated transcription"/>
    <property type="evidence" value="ECO:0007669"/>
    <property type="project" value="InterPro"/>
</dbReference>